<dbReference type="GO" id="GO:0006751">
    <property type="term" value="P:glutathione catabolic process"/>
    <property type="evidence" value="ECO:0007669"/>
    <property type="project" value="InterPro"/>
</dbReference>
<dbReference type="PANTHER" id="PTHR11686:SF34">
    <property type="entry name" value="GLUTATHIONE HYDROLASE 1-RELATED"/>
    <property type="match status" value="1"/>
</dbReference>
<gene>
    <name evidence="2" type="ORF">SO802_026072</name>
</gene>
<dbReference type="PANTHER" id="PTHR11686">
    <property type="entry name" value="GAMMA GLUTAMYL TRANSPEPTIDASE"/>
    <property type="match status" value="1"/>
</dbReference>
<keyword evidence="3" id="KW-1185">Reference proteome</keyword>
<evidence type="ECO:0000313" key="2">
    <source>
        <dbReference type="EMBL" id="KAK9991087.1"/>
    </source>
</evidence>
<evidence type="ECO:0000256" key="1">
    <source>
        <dbReference type="PIRSR" id="PIRSR600101-2"/>
    </source>
</evidence>
<reference evidence="2 3" key="1">
    <citation type="submission" date="2024-01" db="EMBL/GenBank/DDBJ databases">
        <title>A telomere-to-telomere, gap-free genome of sweet tea (Lithocarpus litseifolius).</title>
        <authorList>
            <person name="Zhou J."/>
        </authorList>
    </citation>
    <scope>NUCLEOTIDE SEQUENCE [LARGE SCALE GENOMIC DNA]</scope>
    <source>
        <strain evidence="2">Zhou-2022a</strain>
        <tissue evidence="2">Leaf</tissue>
    </source>
</reference>
<dbReference type="EMBL" id="JAZDWU010000009">
    <property type="protein sequence ID" value="KAK9991087.1"/>
    <property type="molecule type" value="Genomic_DNA"/>
</dbReference>
<dbReference type="AlphaFoldDB" id="A0AAW2C0F7"/>
<evidence type="ECO:0000313" key="3">
    <source>
        <dbReference type="Proteomes" id="UP001459277"/>
    </source>
</evidence>
<name>A0AAW2C0F7_9ROSI</name>
<proteinExistence type="predicted"/>
<dbReference type="GO" id="GO:0036374">
    <property type="term" value="F:glutathione hydrolase activity"/>
    <property type="evidence" value="ECO:0007669"/>
    <property type="project" value="InterPro"/>
</dbReference>
<dbReference type="SUPFAM" id="SSF56235">
    <property type="entry name" value="N-terminal nucleophile aminohydrolases (Ntn hydrolases)"/>
    <property type="match status" value="1"/>
</dbReference>
<comment type="caution">
    <text evidence="2">The sequence shown here is derived from an EMBL/GenBank/DDBJ whole genome shotgun (WGS) entry which is preliminary data.</text>
</comment>
<protein>
    <submittedName>
        <fullName evidence="2">Uncharacterized protein</fullName>
    </submittedName>
</protein>
<dbReference type="InterPro" id="IPR029055">
    <property type="entry name" value="Ntn_hydrolases_N"/>
</dbReference>
<feature type="binding site" evidence="1">
    <location>
        <position position="207"/>
    </location>
    <ligand>
        <name>L-glutamate</name>
        <dbReference type="ChEBI" id="CHEBI:29985"/>
    </ligand>
</feature>
<dbReference type="InterPro" id="IPR000101">
    <property type="entry name" value="GGT_peptidase"/>
</dbReference>
<dbReference type="GO" id="GO:0005886">
    <property type="term" value="C:plasma membrane"/>
    <property type="evidence" value="ECO:0007669"/>
    <property type="project" value="TreeGrafter"/>
</dbReference>
<accession>A0AAW2C0F7</accession>
<dbReference type="PRINTS" id="PR01210">
    <property type="entry name" value="GGTRANSPTASE"/>
</dbReference>
<dbReference type="Pfam" id="PF01019">
    <property type="entry name" value="G_glu_transpept"/>
    <property type="match status" value="1"/>
</dbReference>
<sequence>MGMSVAEMADMSHEIRETRDALDAAGTRTLVLPLARGRLCNPNFSTLHMPQPLHCLIFLLFLPMGRHLLCMFHPNFGPIKFHEAEVVLVVEEEEDNTVTMAQFCLSPTITFLFFILFSPTSSLNAVCDTTKRRHEVIVAHHGAVATDDRRCSRIGMKVLQEGGHAVDASVASALCLGVVSPASSGLGGGAFMLLRLSSGKAQAFNMRETAPLKASENMYAGNATLKGEGALSIAVPGELAGLYKAWKQHGRLPWKRLVRPAEHLAHLGFKISPFLHTQMVNKSSGILADKGLRDIFTSNGNLLQQAISAAMRN</sequence>
<dbReference type="Proteomes" id="UP001459277">
    <property type="component" value="Unassembled WGS sequence"/>
</dbReference>
<organism evidence="2 3">
    <name type="scientific">Lithocarpus litseifolius</name>
    <dbReference type="NCBI Taxonomy" id="425828"/>
    <lineage>
        <taxon>Eukaryota</taxon>
        <taxon>Viridiplantae</taxon>
        <taxon>Streptophyta</taxon>
        <taxon>Embryophyta</taxon>
        <taxon>Tracheophyta</taxon>
        <taxon>Spermatophyta</taxon>
        <taxon>Magnoliopsida</taxon>
        <taxon>eudicotyledons</taxon>
        <taxon>Gunneridae</taxon>
        <taxon>Pentapetalae</taxon>
        <taxon>rosids</taxon>
        <taxon>fabids</taxon>
        <taxon>Fagales</taxon>
        <taxon>Fagaceae</taxon>
        <taxon>Lithocarpus</taxon>
    </lineage>
</organism>